<dbReference type="EMBL" id="JBHULR010000015">
    <property type="protein sequence ID" value="MFD2549253.1"/>
    <property type="molecule type" value="Genomic_DNA"/>
</dbReference>
<feature type="transmembrane region" description="Helical" evidence="1">
    <location>
        <begin position="12"/>
        <end position="36"/>
    </location>
</feature>
<gene>
    <name evidence="2" type="primary">traK</name>
    <name evidence="2" type="ORF">ACFSR5_16515</name>
</gene>
<comment type="caution">
    <text evidence="2">The sequence shown here is derived from an EMBL/GenBank/DDBJ whole genome shotgun (WGS) entry which is preliminary data.</text>
</comment>
<name>A0ABW5KLP8_9SPHI</name>
<dbReference type="RefSeq" id="WP_380905571.1">
    <property type="nucleotide sequence ID" value="NZ_JBHUEG010000012.1"/>
</dbReference>
<evidence type="ECO:0000313" key="3">
    <source>
        <dbReference type="Proteomes" id="UP001597545"/>
    </source>
</evidence>
<keyword evidence="1" id="KW-0472">Membrane</keyword>
<evidence type="ECO:0000256" key="1">
    <source>
        <dbReference type="SAM" id="Phobius"/>
    </source>
</evidence>
<keyword evidence="1" id="KW-0812">Transmembrane</keyword>
<dbReference type="InterPro" id="IPR022276">
    <property type="entry name" value="Conjug_transposon_TraK"/>
</dbReference>
<organism evidence="2 3">
    <name type="scientific">Sphingobacterium suaedae</name>
    <dbReference type="NCBI Taxonomy" id="1686402"/>
    <lineage>
        <taxon>Bacteria</taxon>
        <taxon>Pseudomonadati</taxon>
        <taxon>Bacteroidota</taxon>
        <taxon>Sphingobacteriia</taxon>
        <taxon>Sphingobacteriales</taxon>
        <taxon>Sphingobacteriaceae</taxon>
        <taxon>Sphingobacterium</taxon>
    </lineage>
</organism>
<proteinExistence type="predicted"/>
<evidence type="ECO:0000313" key="2">
    <source>
        <dbReference type="EMBL" id="MFD2549253.1"/>
    </source>
</evidence>
<dbReference type="Proteomes" id="UP001597545">
    <property type="component" value="Unassembled WGS sequence"/>
</dbReference>
<protein>
    <submittedName>
        <fullName evidence="2">Conjugative transposon protein TraK</fullName>
    </submittedName>
</protein>
<keyword evidence="3" id="KW-1185">Reference proteome</keyword>
<keyword evidence="1" id="KW-1133">Transmembrane helix</keyword>
<dbReference type="NCBIfam" id="TIGR03781">
    <property type="entry name" value="Bac_Flav_CT_K"/>
    <property type="match status" value="1"/>
</dbReference>
<accession>A0ABW5KLP8</accession>
<sequence>MIIKNIEGKMRLAGLIAGLSLAVALLMVGAVSYFAYRQVSSARRSIYILDANNIPLSARQLDVQVNRPIEYRTHVNLFHSLFFTLTPDEKFIEYQMKRAMYLIDETGVLQYNNLREKGYFNSILSSSSVLTIQTDSIIIDPVKKYFRFYGKQSIDRRSSKLVRSLVTEGYLRDLELRTENNAHGVLITRWKTLENKDISHVQKNDI</sequence>
<reference evidence="3" key="1">
    <citation type="journal article" date="2019" name="Int. J. Syst. Evol. Microbiol.">
        <title>The Global Catalogue of Microorganisms (GCM) 10K type strain sequencing project: providing services to taxonomists for standard genome sequencing and annotation.</title>
        <authorList>
            <consortium name="The Broad Institute Genomics Platform"/>
            <consortium name="The Broad Institute Genome Sequencing Center for Infectious Disease"/>
            <person name="Wu L."/>
            <person name="Ma J."/>
        </authorList>
    </citation>
    <scope>NUCLEOTIDE SEQUENCE [LARGE SCALE GENOMIC DNA]</scope>
    <source>
        <strain evidence="3">KCTC 42662</strain>
    </source>
</reference>